<dbReference type="STRING" id="4536.A0A0E0IPL5"/>
<dbReference type="AlphaFoldDB" id="A0A0E0IPL5"/>
<dbReference type="GO" id="GO:0003677">
    <property type="term" value="F:DNA binding"/>
    <property type="evidence" value="ECO:0007669"/>
    <property type="project" value="UniProtKB-KW"/>
</dbReference>
<proteinExistence type="predicted"/>
<dbReference type="InterPro" id="IPR015300">
    <property type="entry name" value="DNA-bd_pseudobarrel_sf"/>
</dbReference>
<reference evidence="8" key="1">
    <citation type="submission" date="2015-04" db="UniProtKB">
        <authorList>
            <consortium name="EnsemblPlants"/>
        </authorList>
    </citation>
    <scope>IDENTIFICATION</scope>
    <source>
        <strain evidence="8">SL10</strain>
    </source>
</reference>
<dbReference type="PROSITE" id="PS50863">
    <property type="entry name" value="B3"/>
    <property type="match status" value="1"/>
</dbReference>
<dbReference type="GO" id="GO:0005634">
    <property type="term" value="C:nucleus"/>
    <property type="evidence" value="ECO:0007669"/>
    <property type="project" value="UniProtKB-SubCell"/>
</dbReference>
<dbReference type="Gene3D" id="2.40.330.10">
    <property type="entry name" value="DNA-binding pseudobarrel domain"/>
    <property type="match status" value="1"/>
</dbReference>
<evidence type="ECO:0000256" key="2">
    <source>
        <dbReference type="ARBA" id="ARBA00023015"/>
    </source>
</evidence>
<reference evidence="8" key="2">
    <citation type="submission" date="2018-04" db="EMBL/GenBank/DDBJ databases">
        <title>OnivRS2 (Oryza nivara Reference Sequence Version 2).</title>
        <authorList>
            <person name="Zhang J."/>
            <person name="Kudrna D."/>
            <person name="Lee S."/>
            <person name="Talag J."/>
            <person name="Rajasekar S."/>
            <person name="Welchert J."/>
            <person name="Hsing Y.-I."/>
            <person name="Wing R.A."/>
        </authorList>
    </citation>
    <scope>NUCLEOTIDE SEQUENCE [LARGE SCALE GENOMIC DNA]</scope>
</reference>
<keyword evidence="5" id="KW-0539">Nucleus</keyword>
<dbReference type="HOGENOM" id="CLU_1135054_0_0_1"/>
<evidence type="ECO:0000313" key="9">
    <source>
        <dbReference type="Proteomes" id="UP000006591"/>
    </source>
</evidence>
<dbReference type="InterPro" id="IPR003340">
    <property type="entry name" value="B3_DNA-bd"/>
</dbReference>
<dbReference type="Pfam" id="PF02362">
    <property type="entry name" value="B3"/>
    <property type="match status" value="1"/>
</dbReference>
<dbReference type="Gramene" id="ONIVA10G02490.1">
    <property type="protein sequence ID" value="ONIVA10G02490.1"/>
    <property type="gene ID" value="ONIVA10G02490"/>
</dbReference>
<evidence type="ECO:0000256" key="4">
    <source>
        <dbReference type="ARBA" id="ARBA00023163"/>
    </source>
</evidence>
<keyword evidence="9" id="KW-1185">Reference proteome</keyword>
<name>A0A0E0IPL5_ORYNI</name>
<organism evidence="8">
    <name type="scientific">Oryza nivara</name>
    <name type="common">Indian wild rice</name>
    <name type="synonym">Oryza sativa f. spontanea</name>
    <dbReference type="NCBI Taxonomy" id="4536"/>
    <lineage>
        <taxon>Eukaryota</taxon>
        <taxon>Viridiplantae</taxon>
        <taxon>Streptophyta</taxon>
        <taxon>Embryophyta</taxon>
        <taxon>Tracheophyta</taxon>
        <taxon>Spermatophyta</taxon>
        <taxon>Magnoliopsida</taxon>
        <taxon>Liliopsida</taxon>
        <taxon>Poales</taxon>
        <taxon>Poaceae</taxon>
        <taxon>BOP clade</taxon>
        <taxon>Oryzoideae</taxon>
        <taxon>Oryzeae</taxon>
        <taxon>Oryzinae</taxon>
        <taxon>Oryza</taxon>
    </lineage>
</organism>
<evidence type="ECO:0000256" key="5">
    <source>
        <dbReference type="ARBA" id="ARBA00023242"/>
    </source>
</evidence>
<keyword evidence="2" id="KW-0805">Transcription regulation</keyword>
<feature type="domain" description="TF-B3" evidence="7">
    <location>
        <begin position="98"/>
        <end position="174"/>
    </location>
</feature>
<dbReference type="SUPFAM" id="SSF101936">
    <property type="entry name" value="DNA-binding pseudobarrel domain"/>
    <property type="match status" value="1"/>
</dbReference>
<evidence type="ECO:0000256" key="6">
    <source>
        <dbReference type="SAM" id="MobiDB-lite"/>
    </source>
</evidence>
<comment type="subcellular location">
    <subcellularLocation>
        <location evidence="1">Nucleus</location>
    </subcellularLocation>
</comment>
<dbReference type="EnsemblPlants" id="ONIVA10G02490.1">
    <property type="protein sequence ID" value="ONIVA10G02490.1"/>
    <property type="gene ID" value="ONIVA10G02490"/>
</dbReference>
<keyword evidence="3" id="KW-0238">DNA-binding</keyword>
<sequence length="245" mass="27477">MDESYSLFRKIGNEQRGREMLAFRCVACTAIVSLYKCQGMRPLLPQRDASTPPQEHQSHIPSQSTVRLSDLRKIITDKQRQVTHKKGPVPRRLFFRPVPSTLATAYEMQHGDSLRLKTSHGLKIKIRIKEAASTLYMTTGWKEFAEATGLETGETILFRMSSRSKARVMLLNRQCLIRCPVKTPSTTSSDKNRSLSPSDQLTRASTCAHPSTSKSIPPLRNGTGSTKRSIADTSFCHQLKLTAEN</sequence>
<evidence type="ECO:0000259" key="7">
    <source>
        <dbReference type="PROSITE" id="PS50863"/>
    </source>
</evidence>
<keyword evidence="4" id="KW-0804">Transcription</keyword>
<evidence type="ECO:0000256" key="3">
    <source>
        <dbReference type="ARBA" id="ARBA00023125"/>
    </source>
</evidence>
<evidence type="ECO:0000313" key="8">
    <source>
        <dbReference type="EnsemblPlants" id="ONIVA10G02490.1"/>
    </source>
</evidence>
<feature type="region of interest" description="Disordered" evidence="6">
    <location>
        <begin position="182"/>
        <end position="228"/>
    </location>
</feature>
<dbReference type="Proteomes" id="UP000006591">
    <property type="component" value="Chromosome 10"/>
</dbReference>
<feature type="compositionally biased region" description="Polar residues" evidence="6">
    <location>
        <begin position="183"/>
        <end position="215"/>
    </location>
</feature>
<accession>A0A0E0IPL5</accession>
<evidence type="ECO:0000256" key="1">
    <source>
        <dbReference type="ARBA" id="ARBA00004123"/>
    </source>
</evidence>
<protein>
    <recommendedName>
        <fullName evidence="7">TF-B3 domain-containing protein</fullName>
    </recommendedName>
</protein>